<feature type="transmembrane region" description="Helical" evidence="1">
    <location>
        <begin position="21"/>
        <end position="43"/>
    </location>
</feature>
<keyword evidence="1" id="KW-0812">Transmembrane</keyword>
<evidence type="ECO:0000313" key="2">
    <source>
        <dbReference type="EMBL" id="PCD31407.1"/>
    </source>
</evidence>
<keyword evidence="1" id="KW-0472">Membrane</keyword>
<dbReference type="EMBL" id="MABQ02000007">
    <property type="protein sequence ID" value="PCD31407.1"/>
    <property type="molecule type" value="Genomic_DNA"/>
</dbReference>
<organism evidence="2 3">
    <name type="scientific">Fusarium oxysporum f. sp. radicis-cucumerinum</name>
    <dbReference type="NCBI Taxonomy" id="327505"/>
    <lineage>
        <taxon>Eukaryota</taxon>
        <taxon>Fungi</taxon>
        <taxon>Dikarya</taxon>
        <taxon>Ascomycota</taxon>
        <taxon>Pezizomycotina</taxon>
        <taxon>Sordariomycetes</taxon>
        <taxon>Hypocreomycetidae</taxon>
        <taxon>Hypocreales</taxon>
        <taxon>Nectriaceae</taxon>
        <taxon>Fusarium</taxon>
        <taxon>Fusarium oxysporum species complex</taxon>
    </lineage>
</organism>
<gene>
    <name evidence="2" type="ORF">AU210_011061</name>
</gene>
<evidence type="ECO:0000313" key="3">
    <source>
        <dbReference type="Proteomes" id="UP000219602"/>
    </source>
</evidence>
<dbReference type="STRING" id="327505.A0A2H3GLI0"/>
<evidence type="ECO:0000256" key="1">
    <source>
        <dbReference type="SAM" id="Phobius"/>
    </source>
</evidence>
<dbReference type="Proteomes" id="UP000219602">
    <property type="component" value="Chromosome 9"/>
</dbReference>
<name>A0A2H3GLI0_FUSOX</name>
<comment type="caution">
    <text evidence="2">The sequence shown here is derived from an EMBL/GenBank/DDBJ whole genome shotgun (WGS) entry which is preliminary data.</text>
</comment>
<keyword evidence="1" id="KW-1133">Transmembrane helix</keyword>
<protein>
    <submittedName>
        <fullName evidence="2">Uncharacterized protein</fullName>
    </submittedName>
</protein>
<proteinExistence type="predicted"/>
<sequence length="148" mass="16439">MYSKAFRSWASRTRVGAALRFFRTAIIVLAYTIYGLVSGSLVLRQTQALGAPTIEIDDNEREWGFGQILAMLLLALVLLPGWDSFMDLYPTAVKQKQVDLDNPNVPDALAELYTEMDTIATGSCIVHGYLEVRRIAFASEPFGQSMTV</sequence>
<reference evidence="2 3" key="1">
    <citation type="journal article" date="2016" name="Environ. Microbiol.">
        <title>Effector profiles distinguish formae speciales of Fusarium oxysporum.</title>
        <authorList>
            <person name="van Dam P."/>
            <person name="Fokkens L."/>
            <person name="Schmidt S.M."/>
            <person name="Linmans J.H."/>
            <person name="Kistler H.C."/>
            <person name="Ma L.J."/>
            <person name="Rep M."/>
        </authorList>
    </citation>
    <scope>NUCLEOTIDE SEQUENCE [LARGE SCALE GENOMIC DNA]</scope>
    <source>
        <strain evidence="2 3">Forc016</strain>
    </source>
</reference>
<feature type="transmembrane region" description="Helical" evidence="1">
    <location>
        <begin position="63"/>
        <end position="82"/>
    </location>
</feature>
<reference evidence="2 3" key="2">
    <citation type="journal article" date="2017" name="Sci. Rep.">
        <title>A mobile pathogenicity chromosome in Fusarium oxysporum for infection of multiple cucurbit species.</title>
        <authorList>
            <person name="van Dam P."/>
            <person name="Fokkens L."/>
            <person name="Ayukawa Y."/>
            <person name="van der Gragt M."/>
            <person name="Ter Horst A."/>
            <person name="Brankovics B."/>
            <person name="Houterman P.M."/>
            <person name="Arie T."/>
            <person name="Rep M."/>
        </authorList>
    </citation>
    <scope>NUCLEOTIDE SEQUENCE [LARGE SCALE GENOMIC DNA]</scope>
    <source>
        <strain evidence="2 3">Forc016</strain>
    </source>
</reference>
<accession>A0A2H3GLI0</accession>
<dbReference type="AlphaFoldDB" id="A0A2H3GLI0"/>